<gene>
    <name evidence="3" type="ORF">KN815_21165</name>
</gene>
<feature type="transmembrane region" description="Helical" evidence="2">
    <location>
        <begin position="328"/>
        <end position="349"/>
    </location>
</feature>
<name>A0ABS6CHU7_9ACTN</name>
<dbReference type="EMBL" id="JAHLEM010000229">
    <property type="protein sequence ID" value="MBU3866484.1"/>
    <property type="molecule type" value="Genomic_DNA"/>
</dbReference>
<feature type="compositionally biased region" description="Pro residues" evidence="1">
    <location>
        <begin position="9"/>
        <end position="18"/>
    </location>
</feature>
<keyword evidence="2" id="KW-0472">Membrane</keyword>
<comment type="caution">
    <text evidence="3">The sequence shown here is derived from an EMBL/GenBank/DDBJ whole genome shotgun (WGS) entry which is preliminary data.</text>
</comment>
<dbReference type="Proteomes" id="UP000720508">
    <property type="component" value="Unassembled WGS sequence"/>
</dbReference>
<organism evidence="3 4">
    <name type="scientific">Streptomyces niphimycinicus</name>
    <dbReference type="NCBI Taxonomy" id="2842201"/>
    <lineage>
        <taxon>Bacteria</taxon>
        <taxon>Bacillati</taxon>
        <taxon>Actinomycetota</taxon>
        <taxon>Actinomycetes</taxon>
        <taxon>Kitasatosporales</taxon>
        <taxon>Streptomycetaceae</taxon>
        <taxon>Streptomyces</taxon>
    </lineage>
</organism>
<proteinExistence type="predicted"/>
<evidence type="ECO:0000313" key="3">
    <source>
        <dbReference type="EMBL" id="MBU3866484.1"/>
    </source>
</evidence>
<protein>
    <submittedName>
        <fullName evidence="3">Transporter</fullName>
    </submittedName>
</protein>
<sequence>MKTGTATRPGPPHTGSPPRPRHTRSPLSPRGPLWLAWRRQRTVLVTGAVLILALAGYLVYQRTGMAALIHDRGVADCRIWRECNGMPLDSSDELSEAFVRLESYRAALLDAARLLLAIPAVIGAFVGAPLIAREFESGTAALVWSQSVGRVRWLIATLALPVVATLAATSLLAALFTWWWWPVRGTFPDVHWGDTLPFDVVGPAFVSLSLLSLLLGTAFGLVLRRTLPAMACTLAVTAGVVYGLQQLRPHLLPRLTVTAGVHVHAEAPFGGWYIGSGYLDGTGARVDGSACEGLLGGWPAIFRCLDRRHLPQEYEDYHPIGHFWSMQWMQAGICLAVAVALAAFCVWWIGRRRA</sequence>
<feature type="transmembrane region" description="Helical" evidence="2">
    <location>
        <begin position="201"/>
        <end position="222"/>
    </location>
</feature>
<keyword evidence="2" id="KW-1133">Transmembrane helix</keyword>
<dbReference type="RefSeq" id="WP_216343519.1">
    <property type="nucleotide sequence ID" value="NZ_JAHLEM010000229.1"/>
</dbReference>
<evidence type="ECO:0000256" key="1">
    <source>
        <dbReference type="SAM" id="MobiDB-lite"/>
    </source>
</evidence>
<feature type="transmembrane region" description="Helical" evidence="2">
    <location>
        <begin position="111"/>
        <end position="132"/>
    </location>
</feature>
<evidence type="ECO:0000256" key="2">
    <source>
        <dbReference type="SAM" id="Phobius"/>
    </source>
</evidence>
<feature type="transmembrane region" description="Helical" evidence="2">
    <location>
        <begin position="153"/>
        <end position="181"/>
    </location>
</feature>
<evidence type="ECO:0000313" key="4">
    <source>
        <dbReference type="Proteomes" id="UP000720508"/>
    </source>
</evidence>
<feature type="region of interest" description="Disordered" evidence="1">
    <location>
        <begin position="1"/>
        <end position="27"/>
    </location>
</feature>
<reference evidence="3 4" key="1">
    <citation type="submission" date="2021-06" db="EMBL/GenBank/DDBJ databases">
        <authorList>
            <person name="Pan X."/>
        </authorList>
    </citation>
    <scope>NUCLEOTIDE SEQUENCE [LARGE SCALE GENOMIC DNA]</scope>
    <source>
        <strain evidence="3 4">4503</strain>
    </source>
</reference>
<feature type="transmembrane region" description="Helical" evidence="2">
    <location>
        <begin position="227"/>
        <end position="245"/>
    </location>
</feature>
<keyword evidence="2" id="KW-0812">Transmembrane</keyword>
<accession>A0ABS6CHU7</accession>
<feature type="transmembrane region" description="Helical" evidence="2">
    <location>
        <begin position="42"/>
        <end position="60"/>
    </location>
</feature>
<keyword evidence="4" id="KW-1185">Reference proteome</keyword>